<reference evidence="1 2" key="1">
    <citation type="submission" date="2016-09" db="EMBL/GenBank/DDBJ databases">
        <title>Extensive genetic diversity and differential bi-allelic expression allows diatom success in the polar Southern Ocean.</title>
        <authorList>
            <consortium name="DOE Joint Genome Institute"/>
            <person name="Mock T."/>
            <person name="Otillar R.P."/>
            <person name="Strauss J."/>
            <person name="Dupont C."/>
            <person name="Frickenhaus S."/>
            <person name="Maumus F."/>
            <person name="Mcmullan M."/>
            <person name="Sanges R."/>
            <person name="Schmutz J."/>
            <person name="Toseland A."/>
            <person name="Valas R."/>
            <person name="Veluchamy A."/>
            <person name="Ward B.J."/>
            <person name="Allen A."/>
            <person name="Barry K."/>
            <person name="Falciatore A."/>
            <person name="Ferrante M."/>
            <person name="Fortunato A.E."/>
            <person name="Gloeckner G."/>
            <person name="Gruber A."/>
            <person name="Hipkin R."/>
            <person name="Janech M."/>
            <person name="Kroth P."/>
            <person name="Leese F."/>
            <person name="Lindquist E."/>
            <person name="Lyon B.R."/>
            <person name="Martin J."/>
            <person name="Mayer C."/>
            <person name="Parker M."/>
            <person name="Quesneville H."/>
            <person name="Raymond J."/>
            <person name="Uhlig C."/>
            <person name="Valentin K.U."/>
            <person name="Worden A.Z."/>
            <person name="Armbrust E.V."/>
            <person name="Bowler C."/>
            <person name="Green B."/>
            <person name="Moulton V."/>
            <person name="Van Oosterhout C."/>
            <person name="Grigoriev I."/>
        </authorList>
    </citation>
    <scope>NUCLEOTIDE SEQUENCE [LARGE SCALE GENOMIC DNA]</scope>
    <source>
        <strain evidence="1 2">CCMP1102</strain>
    </source>
</reference>
<dbReference type="AlphaFoldDB" id="A0A1E7FKM8"/>
<accession>A0A1E7FKM8</accession>
<dbReference type="KEGG" id="fcy:FRACYDRAFT_237008"/>
<keyword evidence="2" id="KW-1185">Reference proteome</keyword>
<dbReference type="EMBL" id="KV784356">
    <property type="protein sequence ID" value="OEU18729.1"/>
    <property type="molecule type" value="Genomic_DNA"/>
</dbReference>
<sequence length="433" mass="48887">MNNPDRNKRDPDEGDDGFQTLTFIGPQPQQVIILDNVSELMGPDLKKKKIQLELYLKEIIHEGEIEKLKSKHEVEIERLKSKQQRENKDILVRGGAMNEPVHAAMVKCVAHIASFLMNEDWRRLMFSSKKLYEASKVLDPAWTDYGPVRVDHLTDVVVFDPHPQGSHNTQFDLGGGANFKQRYKFAMRDWSSIYIIDGQFVRTLEHRRTDFMRGRCPMGLGNTICFSSKYIVTGGADQRIKLWLNHGSYELYDDTLQFSGIIHDVAITFDSMFLAIRTSKTMKTSKTHNPDYDRGEEISIIKIGDGGQVINTITFGTLRFHGSMVFSETTDEIVFTGSRNVSPETLGTIELIFWKTVHLDTALDVNKRRLSSNVVIGGETEIGLSSKLLVGGTQSCEVKDFQSKDFFGFSQIGEDNPTVGPIASKQLLLEILA</sequence>
<evidence type="ECO:0008006" key="3">
    <source>
        <dbReference type="Google" id="ProtNLM"/>
    </source>
</evidence>
<protein>
    <recommendedName>
        <fullName evidence="3">WD40 repeat-like protein</fullName>
    </recommendedName>
</protein>
<evidence type="ECO:0000313" key="2">
    <source>
        <dbReference type="Proteomes" id="UP000095751"/>
    </source>
</evidence>
<name>A0A1E7FKM8_9STRA</name>
<evidence type="ECO:0000313" key="1">
    <source>
        <dbReference type="EMBL" id="OEU18729.1"/>
    </source>
</evidence>
<proteinExistence type="predicted"/>
<gene>
    <name evidence="1" type="ORF">FRACYDRAFT_237008</name>
</gene>
<dbReference type="InParanoid" id="A0A1E7FKM8"/>
<dbReference type="Proteomes" id="UP000095751">
    <property type="component" value="Unassembled WGS sequence"/>
</dbReference>
<dbReference type="SUPFAM" id="SSF50960">
    <property type="entry name" value="TolB, C-terminal domain"/>
    <property type="match status" value="1"/>
</dbReference>
<organism evidence="1 2">
    <name type="scientific">Fragilariopsis cylindrus CCMP1102</name>
    <dbReference type="NCBI Taxonomy" id="635003"/>
    <lineage>
        <taxon>Eukaryota</taxon>
        <taxon>Sar</taxon>
        <taxon>Stramenopiles</taxon>
        <taxon>Ochrophyta</taxon>
        <taxon>Bacillariophyta</taxon>
        <taxon>Bacillariophyceae</taxon>
        <taxon>Bacillariophycidae</taxon>
        <taxon>Bacillariales</taxon>
        <taxon>Bacillariaceae</taxon>
        <taxon>Fragilariopsis</taxon>
    </lineage>
</organism>